<dbReference type="RefSeq" id="XP_058976928.1">
    <property type="nucleotide sequence ID" value="XM_059120945.1"/>
</dbReference>
<dbReference type="InterPro" id="IPR058732">
    <property type="entry name" value="RUNDC1_M"/>
</dbReference>
<gene>
    <name evidence="4" type="primary">LOC101898434</name>
</gene>
<dbReference type="InterPro" id="IPR004012">
    <property type="entry name" value="Run_dom"/>
</dbReference>
<protein>
    <submittedName>
        <fullName evidence="4">RUN domain-containing protein 1 isoform X1</fullName>
    </submittedName>
</protein>
<dbReference type="SUPFAM" id="SSF140741">
    <property type="entry name" value="RUN domain-like"/>
    <property type="match status" value="1"/>
</dbReference>
<feature type="region of interest" description="Disordered" evidence="1">
    <location>
        <begin position="124"/>
        <end position="196"/>
    </location>
</feature>
<organism evidence="3 4">
    <name type="scientific">Musca domestica</name>
    <name type="common">House fly</name>
    <dbReference type="NCBI Taxonomy" id="7370"/>
    <lineage>
        <taxon>Eukaryota</taxon>
        <taxon>Metazoa</taxon>
        <taxon>Ecdysozoa</taxon>
        <taxon>Arthropoda</taxon>
        <taxon>Hexapoda</taxon>
        <taxon>Insecta</taxon>
        <taxon>Pterygota</taxon>
        <taxon>Neoptera</taxon>
        <taxon>Endopterygota</taxon>
        <taxon>Diptera</taxon>
        <taxon>Brachycera</taxon>
        <taxon>Muscomorpha</taxon>
        <taxon>Muscoidea</taxon>
        <taxon>Muscidae</taxon>
        <taxon>Musca</taxon>
    </lineage>
</organism>
<evidence type="ECO:0000256" key="1">
    <source>
        <dbReference type="SAM" id="MobiDB-lite"/>
    </source>
</evidence>
<reference evidence="4" key="1">
    <citation type="submission" date="2025-08" db="UniProtKB">
        <authorList>
            <consortium name="RefSeq"/>
        </authorList>
    </citation>
    <scope>IDENTIFICATION</scope>
    <source>
        <strain evidence="4">Aabys</strain>
        <tissue evidence="4">Whole body</tissue>
    </source>
</reference>
<evidence type="ECO:0000313" key="3">
    <source>
        <dbReference type="Proteomes" id="UP001652621"/>
    </source>
</evidence>
<name>A0ABM3UTS2_MUSDO</name>
<dbReference type="Pfam" id="PF26030">
    <property type="entry name" value="RUNDC1"/>
    <property type="match status" value="1"/>
</dbReference>
<dbReference type="CDD" id="cd17683">
    <property type="entry name" value="RUN_RUNDC1"/>
    <property type="match status" value="1"/>
</dbReference>
<feature type="domain" description="RUN" evidence="2">
    <location>
        <begin position="654"/>
        <end position="895"/>
    </location>
</feature>
<dbReference type="Pfam" id="PF02759">
    <property type="entry name" value="RUN"/>
    <property type="match status" value="1"/>
</dbReference>
<dbReference type="GeneID" id="101898434"/>
<dbReference type="PANTHER" id="PTHR15591:SF19">
    <property type="entry name" value="RUN DOMAIN-CONTAINING PROTEIN 1 ISOFORM X1"/>
    <property type="match status" value="1"/>
</dbReference>
<feature type="compositionally biased region" description="Polar residues" evidence="1">
    <location>
        <begin position="147"/>
        <end position="156"/>
    </location>
</feature>
<dbReference type="PROSITE" id="PS50826">
    <property type="entry name" value="RUN"/>
    <property type="match status" value="1"/>
</dbReference>
<dbReference type="SMART" id="SM00593">
    <property type="entry name" value="RUN"/>
    <property type="match status" value="1"/>
</dbReference>
<sequence>MNTTDCEKIVCKFAKELQFEAKKFDEGFVEQSKEDVVLLTLGEGGGGDGEARRDKVDDDDTFMTTKEDLETKAQQTQLAGDTLKIVESSSCCENSKGKEDETALEDFANFSEMVTHCELPKSTDLSTTVVLSPPPPPQPPAPPQQQTETNDNQTLDGSLEFSPGDFDDSLQPLSERWSPLGANYDDAVTPSSELLSPESELELLSQSDVSQEKQDFSHNGDDPAEVARLKTLEEEQEMLTSSLMALTSHFAHVQLRVRQIVEAPPHERDQLLKDLEEFAFQGIPDQSNISSLSRTASRCGSSLRNHTEDGQVDKRQFELIEQLKTQLTELEKIAYESGAPVLPQHILLEKQKIIIDELKTKLNFKVDEQKLPELTAEELKSQVDNAIGEFVGPLKMKEQLVAQLKTQITDLERFIAFLQCDTDESKLKTLTTGGEKLSEAYNSYSAKKKKDSLKPKEPKAALVNGDDKTEDCRANPATSAATRESLHHKAHSLMDKASLLMQMFATTHFGAKPEEFQKNTLKKTNKGNHWGDLRAQLEVDIQEVASLAATLNFDREKLAKLRKSMKKAKSADVATSQPTTSASNGMLTTIPPRAARNGIKANYRNQLKPYQVSSDSDDDDYDMNDYYNWQQQNSRRMAHCARIRGDTINTLNKELTTAVRKNFAMTLLKLIQHGLRVESSPQMTSSLIVPFMRCLNPSPVFMAEHNFRARDCDAGSFLSSSSASSAAAFGYDDVEGMDTSGIWPDADNGGNGGIFSTGNTRPMHAWELILEYYYLKHGDEYNNTPARKLSQSFNLDIVNSQAVTSKQNLLSTVGTIIAMHRPYKRSYNAHFKAFVCAGLNSHQLVEWLNLIFSCNDLLDNYYMTNSYVACTGFRDALRSIDVLTKYDFDLPVDLAVRHFRNL</sequence>
<dbReference type="Proteomes" id="UP001652621">
    <property type="component" value="Unplaced"/>
</dbReference>
<proteinExistence type="predicted"/>
<feature type="region of interest" description="Disordered" evidence="1">
    <location>
        <begin position="569"/>
        <end position="590"/>
    </location>
</feature>
<evidence type="ECO:0000313" key="4">
    <source>
        <dbReference type="RefSeq" id="XP_058976928.1"/>
    </source>
</evidence>
<feature type="compositionally biased region" description="Pro residues" evidence="1">
    <location>
        <begin position="132"/>
        <end position="143"/>
    </location>
</feature>
<dbReference type="InterPro" id="IPR037213">
    <property type="entry name" value="Run_dom_sf"/>
</dbReference>
<evidence type="ECO:0000259" key="2">
    <source>
        <dbReference type="PROSITE" id="PS50826"/>
    </source>
</evidence>
<dbReference type="PANTHER" id="PTHR15591">
    <property type="entry name" value="RUN AND SH3 DOMAIN CONTAINING"/>
    <property type="match status" value="1"/>
</dbReference>
<dbReference type="InterPro" id="IPR047343">
    <property type="entry name" value="RUSC1_2"/>
</dbReference>
<feature type="compositionally biased region" description="Polar residues" evidence="1">
    <location>
        <begin position="573"/>
        <end position="587"/>
    </location>
</feature>
<keyword evidence="3" id="KW-1185">Reference proteome</keyword>
<dbReference type="Gene3D" id="1.20.58.900">
    <property type="match status" value="1"/>
</dbReference>
<accession>A0ABM3UTS2</accession>